<dbReference type="Proteomes" id="UP001214521">
    <property type="component" value="Unassembled WGS sequence"/>
</dbReference>
<sequence>MSAAQQECCRPLSRNPRVFSMSAVNHTSVQSLKLFTKRNYMFKKYDTLQTRRFLDGIANIQPEVVENALSLGAEPTPLFRRTLAVWTAQLRVPADEVQPHGDCEVLNKDAGMLIDTLPLHDMAAVKWLGRAGSVPIASADGNSVRMGSQEFTNATISSIFNMFASIVANNPDDFTDAQNDMLSRAREIIHICLDYKCNLAGTDERGMSILHWCSALYDDKELIERLVEFGENPNLKDNEGFTPQQVAAFYGHVDAFAGFGCTPEPQNDIPPAVEPTPTDRSENDWSQLEPCNAVQYASFKPHSRFKQFFNILLGRTSPLDHEN</sequence>
<name>A0AAI9FY60_STEMA</name>
<dbReference type="AlphaFoldDB" id="A0AAI9FY60"/>
<dbReference type="InterPro" id="IPR002110">
    <property type="entry name" value="Ankyrin_rpt"/>
</dbReference>
<evidence type="ECO:0000256" key="1">
    <source>
        <dbReference type="SAM" id="MobiDB-lite"/>
    </source>
</evidence>
<dbReference type="InterPro" id="IPR036770">
    <property type="entry name" value="Ankyrin_rpt-contain_sf"/>
</dbReference>
<proteinExistence type="predicted"/>
<dbReference type="EMBL" id="ABLOMU010000001">
    <property type="protein sequence ID" value="EKT4439485.1"/>
    <property type="molecule type" value="Genomic_DNA"/>
</dbReference>
<comment type="caution">
    <text evidence="2">The sequence shown here is derived from an EMBL/GenBank/DDBJ whole genome shotgun (WGS) entry which is preliminary data.</text>
</comment>
<reference evidence="2" key="1">
    <citation type="submission" date="2022-07" db="EMBL/GenBank/DDBJ databases">
        <authorList>
            <consortium name="Clinical and Environmental Microbiology Branch: Whole genome sequencing antimicrobial resistance pathogens in the healthcare setting"/>
        </authorList>
    </citation>
    <scope>NUCLEOTIDE SEQUENCE</scope>
    <source>
        <strain evidence="2">Stenotrophomonas_maltophilia_2021CK-00905</strain>
    </source>
</reference>
<evidence type="ECO:0000313" key="2">
    <source>
        <dbReference type="EMBL" id="EKT4439485.1"/>
    </source>
</evidence>
<accession>A0AAI9FY60</accession>
<dbReference type="Gene3D" id="1.25.40.20">
    <property type="entry name" value="Ankyrin repeat-containing domain"/>
    <property type="match status" value="1"/>
</dbReference>
<dbReference type="Pfam" id="PF13637">
    <property type="entry name" value="Ank_4"/>
    <property type="match status" value="1"/>
</dbReference>
<protein>
    <submittedName>
        <fullName evidence="2">Ankyrin repeat domain-containing protein</fullName>
    </submittedName>
</protein>
<organism evidence="2 3">
    <name type="scientific">Stenotrophomonas maltophilia</name>
    <name type="common">Pseudomonas maltophilia</name>
    <name type="synonym">Xanthomonas maltophilia</name>
    <dbReference type="NCBI Taxonomy" id="40324"/>
    <lineage>
        <taxon>Bacteria</taxon>
        <taxon>Pseudomonadati</taxon>
        <taxon>Pseudomonadota</taxon>
        <taxon>Gammaproteobacteria</taxon>
        <taxon>Lysobacterales</taxon>
        <taxon>Lysobacteraceae</taxon>
        <taxon>Stenotrophomonas</taxon>
        <taxon>Stenotrophomonas maltophilia group</taxon>
    </lineage>
</organism>
<gene>
    <name evidence="2" type="ORF">QEK83_000078</name>
</gene>
<dbReference type="SUPFAM" id="SSF48403">
    <property type="entry name" value="Ankyrin repeat"/>
    <property type="match status" value="1"/>
</dbReference>
<feature type="region of interest" description="Disordered" evidence="1">
    <location>
        <begin position="264"/>
        <end position="285"/>
    </location>
</feature>
<evidence type="ECO:0000313" key="3">
    <source>
        <dbReference type="Proteomes" id="UP001214521"/>
    </source>
</evidence>